<sequence length="58" mass="6349">MLQPAREVALITWSQQAAVRSKLARPVIGDLSRLLFKQAAISLSLQRPATCDLPPAIH</sequence>
<gene>
    <name evidence="1" type="ORF">Sradi_7146700</name>
</gene>
<accession>A0AAW2IYH4</accession>
<comment type="caution">
    <text evidence="1">The sequence shown here is derived from an EMBL/GenBank/DDBJ whole genome shotgun (WGS) entry which is preliminary data.</text>
</comment>
<reference evidence="1" key="2">
    <citation type="journal article" date="2024" name="Plant">
        <title>Genomic evolution and insights into agronomic trait innovations of Sesamum species.</title>
        <authorList>
            <person name="Miao H."/>
            <person name="Wang L."/>
            <person name="Qu L."/>
            <person name="Liu H."/>
            <person name="Sun Y."/>
            <person name="Le M."/>
            <person name="Wang Q."/>
            <person name="Wei S."/>
            <person name="Zheng Y."/>
            <person name="Lin W."/>
            <person name="Duan Y."/>
            <person name="Cao H."/>
            <person name="Xiong S."/>
            <person name="Wang X."/>
            <person name="Wei L."/>
            <person name="Li C."/>
            <person name="Ma Q."/>
            <person name="Ju M."/>
            <person name="Zhao R."/>
            <person name="Li G."/>
            <person name="Mu C."/>
            <person name="Tian Q."/>
            <person name="Mei H."/>
            <person name="Zhang T."/>
            <person name="Gao T."/>
            <person name="Zhang H."/>
        </authorList>
    </citation>
    <scope>NUCLEOTIDE SEQUENCE</scope>
    <source>
        <strain evidence="1">G02</strain>
    </source>
</reference>
<name>A0AAW2IYH4_SESRA</name>
<protein>
    <submittedName>
        <fullName evidence="1">Uncharacterized protein</fullName>
    </submittedName>
</protein>
<proteinExistence type="predicted"/>
<dbReference type="EMBL" id="JACGWJ010000953">
    <property type="protein sequence ID" value="KAL0286478.1"/>
    <property type="molecule type" value="Genomic_DNA"/>
</dbReference>
<evidence type="ECO:0000313" key="1">
    <source>
        <dbReference type="EMBL" id="KAL0286478.1"/>
    </source>
</evidence>
<reference evidence="1" key="1">
    <citation type="submission" date="2020-06" db="EMBL/GenBank/DDBJ databases">
        <authorList>
            <person name="Li T."/>
            <person name="Hu X."/>
            <person name="Zhang T."/>
            <person name="Song X."/>
            <person name="Zhang H."/>
            <person name="Dai N."/>
            <person name="Sheng W."/>
            <person name="Hou X."/>
            <person name="Wei L."/>
        </authorList>
    </citation>
    <scope>NUCLEOTIDE SEQUENCE</scope>
    <source>
        <strain evidence="1">G02</strain>
        <tissue evidence="1">Leaf</tissue>
    </source>
</reference>
<dbReference type="AlphaFoldDB" id="A0AAW2IYH4"/>
<organism evidence="1">
    <name type="scientific">Sesamum radiatum</name>
    <name type="common">Black benniseed</name>
    <dbReference type="NCBI Taxonomy" id="300843"/>
    <lineage>
        <taxon>Eukaryota</taxon>
        <taxon>Viridiplantae</taxon>
        <taxon>Streptophyta</taxon>
        <taxon>Embryophyta</taxon>
        <taxon>Tracheophyta</taxon>
        <taxon>Spermatophyta</taxon>
        <taxon>Magnoliopsida</taxon>
        <taxon>eudicotyledons</taxon>
        <taxon>Gunneridae</taxon>
        <taxon>Pentapetalae</taxon>
        <taxon>asterids</taxon>
        <taxon>lamiids</taxon>
        <taxon>Lamiales</taxon>
        <taxon>Pedaliaceae</taxon>
        <taxon>Sesamum</taxon>
    </lineage>
</organism>